<keyword evidence="3" id="KW-0346">Stress response</keyword>
<gene>
    <name evidence="3" type="ORF">G2W53_001794</name>
</gene>
<dbReference type="AlphaFoldDB" id="A0A835CJR4"/>
<dbReference type="GO" id="GO:0140662">
    <property type="term" value="F:ATP-dependent protein folding chaperone"/>
    <property type="evidence" value="ECO:0007669"/>
    <property type="project" value="InterPro"/>
</dbReference>
<dbReference type="InterPro" id="IPR018181">
    <property type="entry name" value="Heat_shock_70_CS"/>
</dbReference>
<dbReference type="EMBL" id="JAAIUW010000001">
    <property type="protein sequence ID" value="KAF7844889.1"/>
    <property type="molecule type" value="Genomic_DNA"/>
</dbReference>
<protein>
    <submittedName>
        <fullName evidence="3">Heat shock protein 70 family</fullName>
    </submittedName>
</protein>
<dbReference type="OrthoDB" id="1432978at2759"/>
<dbReference type="GO" id="GO:0005524">
    <property type="term" value="F:ATP binding"/>
    <property type="evidence" value="ECO:0007669"/>
    <property type="project" value="UniProtKB-KW"/>
</dbReference>
<dbReference type="PANTHER" id="PTHR19375">
    <property type="entry name" value="HEAT SHOCK PROTEIN 70KDA"/>
    <property type="match status" value="1"/>
</dbReference>
<reference evidence="3" key="1">
    <citation type="submission" date="2020-09" db="EMBL/GenBank/DDBJ databases">
        <title>Genome-Enabled Discovery of Anthraquinone Biosynthesis in Senna tora.</title>
        <authorList>
            <person name="Kang S.-H."/>
            <person name="Pandey R.P."/>
            <person name="Lee C.-M."/>
            <person name="Sim J.-S."/>
            <person name="Jeong J.-T."/>
            <person name="Choi B.-S."/>
            <person name="Jung M."/>
            <person name="Ginzburg D."/>
            <person name="Zhao K."/>
            <person name="Won S.Y."/>
            <person name="Oh T.-J."/>
            <person name="Yu Y."/>
            <person name="Kim N.-H."/>
            <person name="Lee O.R."/>
            <person name="Lee T.-H."/>
            <person name="Bashyal P."/>
            <person name="Kim T.-S."/>
            <person name="Lee W.-H."/>
            <person name="Kawkins C."/>
            <person name="Kim C.-K."/>
            <person name="Kim J.S."/>
            <person name="Ahn B.O."/>
            <person name="Rhee S.Y."/>
            <person name="Sohng J.K."/>
        </authorList>
    </citation>
    <scope>NUCLEOTIDE SEQUENCE</scope>
    <source>
        <tissue evidence="3">Leaf</tissue>
    </source>
</reference>
<dbReference type="InterPro" id="IPR043129">
    <property type="entry name" value="ATPase_NBD"/>
</dbReference>
<evidence type="ECO:0000313" key="3">
    <source>
        <dbReference type="EMBL" id="KAF7844889.1"/>
    </source>
</evidence>
<comment type="caution">
    <text evidence="3">The sequence shown here is derived from an EMBL/GenBank/DDBJ whole genome shotgun (WGS) entry which is preliminary data.</text>
</comment>
<dbReference type="Pfam" id="PF00012">
    <property type="entry name" value="HSP70"/>
    <property type="match status" value="1"/>
</dbReference>
<dbReference type="PROSITE" id="PS01036">
    <property type="entry name" value="HSP70_3"/>
    <property type="match status" value="1"/>
</dbReference>
<sequence length="139" mass="14762">MTTENVGLEKTCIHEIVIVGGSTRIPKVQQLLKEFFDGKELKMFVNPDVAVACGMRSVSGKLRGGREKGLCVELPLLISCIVSKAATVFLKIPSPAIMMPSLECSFPLSPSSSSTGNTASIMLSHSFTSSEISSVVKNG</sequence>
<dbReference type="Proteomes" id="UP000634136">
    <property type="component" value="Unassembled WGS sequence"/>
</dbReference>
<keyword evidence="2" id="KW-0067">ATP-binding</keyword>
<organism evidence="3 4">
    <name type="scientific">Senna tora</name>
    <dbReference type="NCBI Taxonomy" id="362788"/>
    <lineage>
        <taxon>Eukaryota</taxon>
        <taxon>Viridiplantae</taxon>
        <taxon>Streptophyta</taxon>
        <taxon>Embryophyta</taxon>
        <taxon>Tracheophyta</taxon>
        <taxon>Spermatophyta</taxon>
        <taxon>Magnoliopsida</taxon>
        <taxon>eudicotyledons</taxon>
        <taxon>Gunneridae</taxon>
        <taxon>Pentapetalae</taxon>
        <taxon>rosids</taxon>
        <taxon>fabids</taxon>
        <taxon>Fabales</taxon>
        <taxon>Fabaceae</taxon>
        <taxon>Caesalpinioideae</taxon>
        <taxon>Cassia clade</taxon>
        <taxon>Senna</taxon>
    </lineage>
</organism>
<keyword evidence="4" id="KW-1185">Reference proteome</keyword>
<dbReference type="SUPFAM" id="SSF53067">
    <property type="entry name" value="Actin-like ATPase domain"/>
    <property type="match status" value="1"/>
</dbReference>
<proteinExistence type="predicted"/>
<dbReference type="InterPro" id="IPR013126">
    <property type="entry name" value="Hsp_70_fam"/>
</dbReference>
<evidence type="ECO:0000313" key="4">
    <source>
        <dbReference type="Proteomes" id="UP000634136"/>
    </source>
</evidence>
<evidence type="ECO:0000256" key="1">
    <source>
        <dbReference type="ARBA" id="ARBA00022741"/>
    </source>
</evidence>
<evidence type="ECO:0000256" key="2">
    <source>
        <dbReference type="ARBA" id="ARBA00022840"/>
    </source>
</evidence>
<dbReference type="Gene3D" id="3.30.420.40">
    <property type="match status" value="2"/>
</dbReference>
<keyword evidence="1" id="KW-0547">Nucleotide-binding</keyword>
<accession>A0A835CJR4</accession>
<dbReference type="PRINTS" id="PR00301">
    <property type="entry name" value="HEATSHOCK70"/>
</dbReference>
<name>A0A835CJR4_9FABA</name>